<evidence type="ECO:0000259" key="6">
    <source>
        <dbReference type="PROSITE" id="PS50011"/>
    </source>
</evidence>
<dbReference type="GO" id="GO:0007165">
    <property type="term" value="P:signal transduction"/>
    <property type="evidence" value="ECO:0007669"/>
    <property type="project" value="TreeGrafter"/>
</dbReference>
<dbReference type="SMART" id="SM00220">
    <property type="entry name" value="S_TKc"/>
    <property type="match status" value="2"/>
</dbReference>
<dbReference type="SUPFAM" id="SSF56112">
    <property type="entry name" value="Protein kinase-like (PK-like)"/>
    <property type="match status" value="2"/>
</dbReference>
<evidence type="ECO:0000256" key="4">
    <source>
        <dbReference type="ARBA" id="ARBA00022840"/>
    </source>
</evidence>
<evidence type="ECO:0000256" key="3">
    <source>
        <dbReference type="ARBA" id="ARBA00022777"/>
    </source>
</evidence>
<dbReference type="PROSITE" id="PS50011">
    <property type="entry name" value="PROTEIN_KINASE_DOM"/>
    <property type="match status" value="2"/>
</dbReference>
<evidence type="ECO:0000313" key="7">
    <source>
        <dbReference type="EMBL" id="KAK7824431.1"/>
    </source>
</evidence>
<keyword evidence="1" id="KW-0808">Transferase</keyword>
<evidence type="ECO:0000313" key="8">
    <source>
        <dbReference type="Proteomes" id="UP000237347"/>
    </source>
</evidence>
<proteinExistence type="predicted"/>
<gene>
    <name evidence="7" type="primary">MAPKKK17_8</name>
    <name evidence="7" type="ORF">CFP56_034410</name>
</gene>
<dbReference type="PANTHER" id="PTHR48011:SF56">
    <property type="entry name" value="PROTEIN KINASE DOMAIN-CONTAINING PROTEIN"/>
    <property type="match status" value="1"/>
</dbReference>
<sequence>MAVKSENSTSGPSSLSIEQRFLQALKGCPNVVQYFGSDITTTGSGDIIHNVFLELASGSLADFIKKYGSGTGMPEVLVRNCTRSILIGLKQVHDRGFVHCDIKPHNVLLVPNGDGYVAKVADFGLAKRQNVRDASGVRGTHLFFSPEMVRYGIQEAPSDIWALGCSVLMMLTGKPPWASTPKSELMSQIATESPTIPPHISKAAQNFLSCCFVRHPVKRLTATELLSHIFLLESDEGEEGYIQEKAKVSDEKSLEVKPKSQRCPSALPSFIPLPSSSSFEEEEEDIPVAAKRTCYRQIHPVAIMGCQPPVTFTWVQINFFDVVVFAGHAILHWLQLARHQTCLILKMSSGCIMGGMKRSREDYIAGGEVSLGYRAPSWCRGQLLGRGGFGSVFVAKLKKPCLGFPPIMAVKSENSTSGPSSLSIEQRFLQALKGCPNVVQYFGSDITTTGSGDIIHNVFLELASGSLADFIKKYGSGTGMPEVLVRNCTRSILIGLKQVHDRGFVHCDIKPHNVLLVPNGDGYVAKVADFGLAKRQNVRDASGVRGTHLFFSPEMVRYGIQEAPSDIWALGCSVQKTEFRLISRKFVSSNGFEEKQRVEWGLRNSNFADSGISSGFKKEGLMRNREACSCFRTVE</sequence>
<dbReference type="InterPro" id="IPR017441">
    <property type="entry name" value="Protein_kinase_ATP_BS"/>
</dbReference>
<keyword evidence="3 7" id="KW-0418">Kinase</keyword>
<keyword evidence="4 5" id="KW-0067">ATP-binding</keyword>
<feature type="binding site" evidence="5">
    <location>
        <position position="411"/>
    </location>
    <ligand>
        <name>ATP</name>
        <dbReference type="ChEBI" id="CHEBI:30616"/>
    </ligand>
</feature>
<evidence type="ECO:0000256" key="5">
    <source>
        <dbReference type="PROSITE-ProRule" id="PRU10141"/>
    </source>
</evidence>
<evidence type="ECO:0000256" key="2">
    <source>
        <dbReference type="ARBA" id="ARBA00022741"/>
    </source>
</evidence>
<dbReference type="InterPro" id="IPR011009">
    <property type="entry name" value="Kinase-like_dom_sf"/>
</dbReference>
<dbReference type="Gene3D" id="1.10.510.10">
    <property type="entry name" value="Transferase(Phosphotransferase) domain 1"/>
    <property type="match status" value="2"/>
</dbReference>
<reference evidence="7 8" key="1">
    <citation type="journal article" date="2018" name="Sci. Data">
        <title>The draft genome sequence of cork oak.</title>
        <authorList>
            <person name="Ramos A.M."/>
            <person name="Usie A."/>
            <person name="Barbosa P."/>
            <person name="Barros P.M."/>
            <person name="Capote T."/>
            <person name="Chaves I."/>
            <person name="Simoes F."/>
            <person name="Abreu I."/>
            <person name="Carrasquinho I."/>
            <person name="Faro C."/>
            <person name="Guimaraes J.B."/>
            <person name="Mendonca D."/>
            <person name="Nobrega F."/>
            <person name="Rodrigues L."/>
            <person name="Saibo N.J.M."/>
            <person name="Varela M.C."/>
            <person name="Egas C."/>
            <person name="Matos J."/>
            <person name="Miguel C.M."/>
            <person name="Oliveira M.M."/>
            <person name="Ricardo C.P."/>
            <person name="Goncalves S."/>
        </authorList>
    </citation>
    <scope>NUCLEOTIDE SEQUENCE [LARGE SCALE GENOMIC DNA]</scope>
    <source>
        <strain evidence="8">cv. HL8</strain>
    </source>
</reference>
<name>A0AAW0JDG5_QUESU</name>
<dbReference type="Proteomes" id="UP000237347">
    <property type="component" value="Unassembled WGS sequence"/>
</dbReference>
<dbReference type="Gene3D" id="3.30.200.20">
    <property type="entry name" value="Phosphorylase Kinase, domain 1"/>
    <property type="match status" value="1"/>
</dbReference>
<feature type="domain" description="Protein kinase" evidence="6">
    <location>
        <begin position="378"/>
        <end position="635"/>
    </location>
</feature>
<dbReference type="EMBL" id="PKMF04000603">
    <property type="protein sequence ID" value="KAK7824431.1"/>
    <property type="molecule type" value="Genomic_DNA"/>
</dbReference>
<keyword evidence="8" id="KW-1185">Reference proteome</keyword>
<organism evidence="7 8">
    <name type="scientific">Quercus suber</name>
    <name type="common">Cork oak</name>
    <dbReference type="NCBI Taxonomy" id="58331"/>
    <lineage>
        <taxon>Eukaryota</taxon>
        <taxon>Viridiplantae</taxon>
        <taxon>Streptophyta</taxon>
        <taxon>Embryophyta</taxon>
        <taxon>Tracheophyta</taxon>
        <taxon>Spermatophyta</taxon>
        <taxon>Magnoliopsida</taxon>
        <taxon>eudicotyledons</taxon>
        <taxon>Gunneridae</taxon>
        <taxon>Pentapetalae</taxon>
        <taxon>rosids</taxon>
        <taxon>fabids</taxon>
        <taxon>Fagales</taxon>
        <taxon>Fagaceae</taxon>
        <taxon>Quercus</taxon>
    </lineage>
</organism>
<dbReference type="Pfam" id="PF00069">
    <property type="entry name" value="Pkinase"/>
    <property type="match status" value="2"/>
</dbReference>
<protein>
    <submittedName>
        <fullName evidence="7">Mitogen-activated protein kinase kinase kinase 17</fullName>
    </submittedName>
</protein>
<dbReference type="GO" id="GO:0004672">
    <property type="term" value="F:protein kinase activity"/>
    <property type="evidence" value="ECO:0007669"/>
    <property type="project" value="InterPro"/>
</dbReference>
<comment type="caution">
    <text evidence="7">The sequence shown here is derived from an EMBL/GenBank/DDBJ whole genome shotgun (WGS) entry which is preliminary data.</text>
</comment>
<evidence type="ECO:0000256" key="1">
    <source>
        <dbReference type="ARBA" id="ARBA00022679"/>
    </source>
</evidence>
<dbReference type="InterPro" id="IPR052751">
    <property type="entry name" value="Plant_MAPKKK"/>
</dbReference>
<dbReference type="GO" id="GO:0005524">
    <property type="term" value="F:ATP binding"/>
    <property type="evidence" value="ECO:0007669"/>
    <property type="project" value="UniProtKB-UniRule"/>
</dbReference>
<dbReference type="InterPro" id="IPR008271">
    <property type="entry name" value="Ser/Thr_kinase_AS"/>
</dbReference>
<dbReference type="AlphaFoldDB" id="A0AAW0JDG5"/>
<dbReference type="PROSITE" id="PS00108">
    <property type="entry name" value="PROTEIN_KINASE_ST"/>
    <property type="match status" value="2"/>
</dbReference>
<dbReference type="InterPro" id="IPR000719">
    <property type="entry name" value="Prot_kinase_dom"/>
</dbReference>
<accession>A0AAW0JDG5</accession>
<dbReference type="PANTHER" id="PTHR48011">
    <property type="entry name" value="CCR4-NOT TRANSCRIPTIONAL COMPLEX SUBUNIT CAF120-RELATED"/>
    <property type="match status" value="1"/>
</dbReference>
<keyword evidence="2 5" id="KW-0547">Nucleotide-binding</keyword>
<dbReference type="PROSITE" id="PS00107">
    <property type="entry name" value="PROTEIN_KINASE_ATP"/>
    <property type="match status" value="1"/>
</dbReference>
<feature type="domain" description="Protein kinase" evidence="6">
    <location>
        <begin position="1"/>
        <end position="231"/>
    </location>
</feature>